<dbReference type="OrthoDB" id="9758333at2"/>
<evidence type="ECO:0000256" key="8">
    <source>
        <dbReference type="SAM" id="MobiDB-lite"/>
    </source>
</evidence>
<evidence type="ECO:0000259" key="9">
    <source>
        <dbReference type="SMART" id="SM00813"/>
    </source>
</evidence>
<dbReference type="EC" id="3.2.1.55" evidence="4"/>
<dbReference type="SUPFAM" id="SSF51445">
    <property type="entry name" value="(Trans)glycosidases"/>
    <property type="match status" value="1"/>
</dbReference>
<keyword evidence="11" id="KW-1185">Reference proteome</keyword>
<proteinExistence type="inferred from homology"/>
<dbReference type="RefSeq" id="WP_131897931.1">
    <property type="nucleotide sequence ID" value="NZ_SMKZ01000032.1"/>
</dbReference>
<protein>
    <recommendedName>
        <fullName evidence="4">non-reducing end alpha-L-arabinofuranosidase</fullName>
        <ecNumber evidence="4">3.2.1.55</ecNumber>
    </recommendedName>
</protein>
<dbReference type="InterPro" id="IPR055235">
    <property type="entry name" value="ASD1_cat"/>
</dbReference>
<evidence type="ECO:0000313" key="11">
    <source>
        <dbReference type="Proteomes" id="UP000294739"/>
    </source>
</evidence>
<dbReference type="SUPFAM" id="SSF51011">
    <property type="entry name" value="Glycosyl hydrolase domain"/>
    <property type="match status" value="1"/>
</dbReference>
<sequence>MTQAQAAASATQPDPAASPGPADVHRLLGYRRTRAGESVLTLDADTTGPPVPAEVLGNFFEHMSYATLGGVCAELLLNPAFAREHHLSEEQRAELAANGRALVALHESGGDPAAVAEHWVSSPLASGFGIAILDDESAGGMPLGWSRVGPQAAVGAAVGRLGGAVRVSGQRVDRRPDTVAVDGLPAGIRQGVFLPVHRCLDYDVAASLRTRGRERAAGVVEAAVRRRLPGPDGAHRVGELLASARMRVDAPGWQRVSCRLTVPAGSVALGEPVDFVLRWLPDTHPPASLLVDRVSLLPADHVDGFDPDVVELMRRSTIPQLRWPGGNFVSFHHWRDAVGPVEDRPVYANHAWGGLEHHLIGTDEYLRLAELAGFTPHITVNSGTGTPEEAAAWVEYCNGPVTTPMGALRAANGHPEPYEVRVWEVGNENFGSWQGGYVGATENAARFARFAAAMRAASPVPITLLACGNWFDFADLDERYDHLHADHEWHDELLRLAAEQLDLISLHCLPANDRLLEQLSDAEAHEALIAQVVTAERRFVPDLLARCDAARVGTEGAPIGIAVTEWGVLGLHPNRQMVENFGAVVYGGTFLNFVMRSGDRIPMASPNGFMHGGAIKKAGGRVYTDPQFDLIQHYADFAGAVPLRCALTGPGFDVHQPADLGAPEADVPYVDALAVRSPGGRLALAVVNRHLSEALELWIELGDLAAGAAAARVSTLAHPEITARATPADPAPFSLAERDEPIDDDRLRLVLPPFSTTWVRLP</sequence>
<name>A0A4R5CS50_9ACTN</name>
<dbReference type="Gene3D" id="3.20.20.80">
    <property type="entry name" value="Glycosidases"/>
    <property type="match status" value="1"/>
</dbReference>
<reference evidence="10 11" key="1">
    <citation type="submission" date="2019-03" db="EMBL/GenBank/DDBJ databases">
        <title>Draft genome sequences of novel Actinobacteria.</title>
        <authorList>
            <person name="Sahin N."/>
            <person name="Ay H."/>
            <person name="Saygin H."/>
        </authorList>
    </citation>
    <scope>NUCLEOTIDE SEQUENCE [LARGE SCALE GENOMIC DNA]</scope>
    <source>
        <strain evidence="10 11">5K138</strain>
    </source>
</reference>
<dbReference type="GO" id="GO:0046373">
    <property type="term" value="P:L-arabinose metabolic process"/>
    <property type="evidence" value="ECO:0007669"/>
    <property type="project" value="InterPro"/>
</dbReference>
<accession>A0A4R5CS50</accession>
<evidence type="ECO:0000256" key="2">
    <source>
        <dbReference type="ARBA" id="ARBA00007186"/>
    </source>
</evidence>
<evidence type="ECO:0000256" key="6">
    <source>
        <dbReference type="ARBA" id="ARBA00023277"/>
    </source>
</evidence>
<feature type="region of interest" description="Disordered" evidence="8">
    <location>
        <begin position="1"/>
        <end position="23"/>
    </location>
</feature>
<evidence type="ECO:0000256" key="4">
    <source>
        <dbReference type="ARBA" id="ARBA00012670"/>
    </source>
</evidence>
<keyword evidence="6" id="KW-0119">Carbohydrate metabolism</keyword>
<evidence type="ECO:0000256" key="1">
    <source>
        <dbReference type="ARBA" id="ARBA00001462"/>
    </source>
</evidence>
<evidence type="ECO:0000256" key="5">
    <source>
        <dbReference type="ARBA" id="ARBA00022801"/>
    </source>
</evidence>
<dbReference type="Proteomes" id="UP000294739">
    <property type="component" value="Unassembled WGS sequence"/>
</dbReference>
<dbReference type="GO" id="GO:0046556">
    <property type="term" value="F:alpha-L-arabinofuranosidase activity"/>
    <property type="evidence" value="ECO:0007669"/>
    <property type="project" value="UniProtKB-EC"/>
</dbReference>
<dbReference type="EMBL" id="SMKZ01000032">
    <property type="protein sequence ID" value="TDE03399.1"/>
    <property type="molecule type" value="Genomic_DNA"/>
</dbReference>
<dbReference type="AlphaFoldDB" id="A0A4R5CS50"/>
<dbReference type="PANTHER" id="PTHR43576:SF2">
    <property type="entry name" value="INTRACELLULAR EXO-ALPHA-L-ARABINOFURANOSIDASE 2"/>
    <property type="match status" value="1"/>
</dbReference>
<dbReference type="InParanoid" id="A0A4R5CS50"/>
<gene>
    <name evidence="10" type="ORF">E1269_20385</name>
</gene>
<dbReference type="Pfam" id="PF06964">
    <property type="entry name" value="Alpha-L-AF_C"/>
    <property type="match status" value="1"/>
</dbReference>
<dbReference type="Gene3D" id="2.60.40.1180">
    <property type="entry name" value="Golgi alpha-mannosidase II"/>
    <property type="match status" value="1"/>
</dbReference>
<dbReference type="InterPro" id="IPR010720">
    <property type="entry name" value="Alpha-L-AF_C"/>
</dbReference>
<comment type="catalytic activity">
    <reaction evidence="1">
        <text>Hydrolysis of terminal non-reducing alpha-L-arabinofuranoside residues in alpha-L-arabinosides.</text>
        <dbReference type="EC" id="3.2.1.55"/>
    </reaction>
</comment>
<organism evidence="10 11">
    <name type="scientific">Jiangella asiatica</name>
    <dbReference type="NCBI Taxonomy" id="2530372"/>
    <lineage>
        <taxon>Bacteria</taxon>
        <taxon>Bacillati</taxon>
        <taxon>Actinomycetota</taxon>
        <taxon>Actinomycetes</taxon>
        <taxon>Jiangellales</taxon>
        <taxon>Jiangellaceae</taxon>
        <taxon>Jiangella</taxon>
    </lineage>
</organism>
<comment type="subunit">
    <text evidence="3">Homohexamer; trimer of dimers.</text>
</comment>
<evidence type="ECO:0000313" key="10">
    <source>
        <dbReference type="EMBL" id="TDE03399.1"/>
    </source>
</evidence>
<comment type="similarity">
    <text evidence="2">Belongs to the glycosyl hydrolase 51 family.</text>
</comment>
<feature type="domain" description="Alpha-L-arabinofuranosidase C-terminal" evidence="9">
    <location>
        <begin position="564"/>
        <end position="755"/>
    </location>
</feature>
<keyword evidence="7" id="KW-0326">Glycosidase</keyword>
<dbReference type="InterPro" id="IPR013780">
    <property type="entry name" value="Glyco_hydro_b"/>
</dbReference>
<dbReference type="Pfam" id="PF22848">
    <property type="entry name" value="ASD1_dom"/>
    <property type="match status" value="1"/>
</dbReference>
<evidence type="ECO:0000256" key="7">
    <source>
        <dbReference type="ARBA" id="ARBA00023295"/>
    </source>
</evidence>
<feature type="compositionally biased region" description="Low complexity" evidence="8">
    <location>
        <begin position="1"/>
        <end position="19"/>
    </location>
</feature>
<dbReference type="SMART" id="SM00813">
    <property type="entry name" value="Alpha-L-AF_C"/>
    <property type="match status" value="1"/>
</dbReference>
<dbReference type="PANTHER" id="PTHR43576">
    <property type="entry name" value="ALPHA-L-ARABINOFURANOSIDASE C-RELATED"/>
    <property type="match status" value="1"/>
</dbReference>
<dbReference type="InterPro" id="IPR017853">
    <property type="entry name" value="GH"/>
</dbReference>
<keyword evidence="5" id="KW-0378">Hydrolase</keyword>
<comment type="caution">
    <text evidence="10">The sequence shown here is derived from an EMBL/GenBank/DDBJ whole genome shotgun (WGS) entry which is preliminary data.</text>
</comment>
<evidence type="ECO:0000256" key="3">
    <source>
        <dbReference type="ARBA" id="ARBA00011165"/>
    </source>
</evidence>
<dbReference type="GO" id="GO:0000272">
    <property type="term" value="P:polysaccharide catabolic process"/>
    <property type="evidence" value="ECO:0007669"/>
    <property type="project" value="TreeGrafter"/>
</dbReference>